<gene>
    <name evidence="1" type="ORF">VFPBJ_11206</name>
</gene>
<protein>
    <submittedName>
        <fullName evidence="1">Uncharacterized protein</fullName>
    </submittedName>
</protein>
<evidence type="ECO:0000313" key="1">
    <source>
        <dbReference type="EMBL" id="OAQ65576.1"/>
    </source>
</evidence>
<dbReference type="AlphaFoldDB" id="A0A179FJ13"/>
<organism evidence="1 2">
    <name type="scientific">Purpureocillium lilacinum</name>
    <name type="common">Paecilomyces lilacinus</name>
    <dbReference type="NCBI Taxonomy" id="33203"/>
    <lineage>
        <taxon>Eukaryota</taxon>
        <taxon>Fungi</taxon>
        <taxon>Dikarya</taxon>
        <taxon>Ascomycota</taxon>
        <taxon>Pezizomycotina</taxon>
        <taxon>Sordariomycetes</taxon>
        <taxon>Hypocreomycetidae</taxon>
        <taxon>Hypocreales</taxon>
        <taxon>Ophiocordycipitaceae</taxon>
        <taxon>Purpureocillium</taxon>
    </lineage>
</organism>
<sequence>MVTDHFWPPPPFSLQMEMHGEAYSTVPSAVCQCGPSNYDRPVTPTAHGAPLRDLLVHKLLTAFITNRASLIRQPCHSIGCP</sequence>
<evidence type="ECO:0000313" key="2">
    <source>
        <dbReference type="Proteomes" id="UP000078240"/>
    </source>
</evidence>
<comment type="caution">
    <text evidence="1">The sequence shown here is derived from an EMBL/GenBank/DDBJ whole genome shotgun (WGS) entry which is preliminary data.</text>
</comment>
<name>A0A179FJ13_PURLI</name>
<reference evidence="1 2" key="1">
    <citation type="submission" date="2016-01" db="EMBL/GenBank/DDBJ databases">
        <title>Biosynthesis of antibiotic leucinostatins and their inhibition on Phytophthora in bio-control Purpureocillium lilacinum.</title>
        <authorList>
            <person name="Wang G."/>
            <person name="Liu Z."/>
            <person name="Lin R."/>
            <person name="Li E."/>
            <person name="Mao Z."/>
            <person name="Ling J."/>
            <person name="Yin W."/>
            <person name="Xie B."/>
        </authorList>
    </citation>
    <scope>NUCLEOTIDE SEQUENCE [LARGE SCALE GENOMIC DNA]</scope>
    <source>
        <strain evidence="1">PLBJ-1</strain>
    </source>
</reference>
<proteinExistence type="predicted"/>
<dbReference type="Proteomes" id="UP000078240">
    <property type="component" value="Unassembled WGS sequence"/>
</dbReference>
<accession>A0A179FJ13</accession>
<dbReference type="EMBL" id="LSBH01000015">
    <property type="protein sequence ID" value="OAQ65576.1"/>
    <property type="molecule type" value="Genomic_DNA"/>
</dbReference>